<evidence type="ECO:0000256" key="1">
    <source>
        <dbReference type="RuleBase" id="RU367018"/>
    </source>
</evidence>
<comment type="caution">
    <text evidence="3">The sequence shown here is derived from an EMBL/GenBank/DDBJ whole genome shotgun (WGS) entry which is preliminary data.</text>
</comment>
<protein>
    <recommendedName>
        <fullName evidence="1">Protein FAR1-RELATED SEQUENCE</fullName>
    </recommendedName>
</protein>
<dbReference type="Pfam" id="PF10551">
    <property type="entry name" value="MULE"/>
    <property type="match status" value="1"/>
</dbReference>
<keyword evidence="1" id="KW-0862">Zinc</keyword>
<keyword evidence="1" id="KW-0539">Nucleus</keyword>
<gene>
    <name evidence="3" type="ORF">D8674_006265</name>
</gene>
<sequence>MEIDEGRTLRNFFWVDAKSRRAYGFFGDVIVLDTTFNTNVCGMMFASLLGVKNHSQTKWLFEEMLKAMSGELLKVTDQDRAIAKVISSKLPTTFHCYCIWHISNKFNDKVRGTFKDLHNCIWDIKSKEEFEKEVVGDHNDENRAPPLQLRTPMEEQIAKLYTRFMFKKFQVEELKSLTCSLREYFGHENEAMYLVLERDVGVTKMKRLVVNTTSGYAKCNCKEIEWLQTAKCNIVLDTEGKEIGKHPDNSTVSKRAQFSNKALDLIDKAVMSEEGTTLLSWTFKALNTKLNYLGGGSRSSQPKVLKDLIQVKRKGASKTTPVIVMLPSEMKLLILSLIQCQPKAVTLNLRAVIRGC</sequence>
<dbReference type="Proteomes" id="UP000327157">
    <property type="component" value="Chromosome 11"/>
</dbReference>
<dbReference type="GO" id="GO:0005634">
    <property type="term" value="C:nucleus"/>
    <property type="evidence" value="ECO:0007669"/>
    <property type="project" value="UniProtKB-SubCell"/>
</dbReference>
<organism evidence="3 4">
    <name type="scientific">Pyrus ussuriensis x Pyrus communis</name>
    <dbReference type="NCBI Taxonomy" id="2448454"/>
    <lineage>
        <taxon>Eukaryota</taxon>
        <taxon>Viridiplantae</taxon>
        <taxon>Streptophyta</taxon>
        <taxon>Embryophyta</taxon>
        <taxon>Tracheophyta</taxon>
        <taxon>Spermatophyta</taxon>
        <taxon>Magnoliopsida</taxon>
        <taxon>eudicotyledons</taxon>
        <taxon>Gunneridae</taxon>
        <taxon>Pentapetalae</taxon>
        <taxon>rosids</taxon>
        <taxon>fabids</taxon>
        <taxon>Rosales</taxon>
        <taxon>Rosaceae</taxon>
        <taxon>Amygdaloideae</taxon>
        <taxon>Maleae</taxon>
        <taxon>Pyrus</taxon>
    </lineage>
</organism>
<evidence type="ECO:0000259" key="2">
    <source>
        <dbReference type="Pfam" id="PF10551"/>
    </source>
</evidence>
<dbReference type="PANTHER" id="PTHR31669:SF302">
    <property type="entry name" value="PROTEIN FAR1-RELATED SEQUENCE"/>
    <property type="match status" value="1"/>
</dbReference>
<comment type="subcellular location">
    <subcellularLocation>
        <location evidence="1">Nucleus</location>
    </subcellularLocation>
</comment>
<reference evidence="3 4" key="1">
    <citation type="submission" date="2019-09" db="EMBL/GenBank/DDBJ databases">
        <authorList>
            <person name="Ou C."/>
        </authorList>
    </citation>
    <scope>NUCLEOTIDE SEQUENCE [LARGE SCALE GENOMIC DNA]</scope>
    <source>
        <strain evidence="3">S2</strain>
        <tissue evidence="3">Leaf</tissue>
    </source>
</reference>
<dbReference type="AlphaFoldDB" id="A0A5N5FTT7"/>
<proteinExistence type="inferred from homology"/>
<comment type="function">
    <text evidence="1">Putative transcription activator involved in regulating light control of development.</text>
</comment>
<dbReference type="EMBL" id="SMOL01000559">
    <property type="protein sequence ID" value="KAB2606548.1"/>
    <property type="molecule type" value="Genomic_DNA"/>
</dbReference>
<comment type="similarity">
    <text evidence="1">Belongs to the FHY3/FAR1 family.</text>
</comment>
<reference evidence="3 4" key="3">
    <citation type="submission" date="2019-11" db="EMBL/GenBank/DDBJ databases">
        <title>A de novo genome assembly of a pear dwarfing rootstock.</title>
        <authorList>
            <person name="Wang F."/>
            <person name="Wang J."/>
            <person name="Li S."/>
            <person name="Zhang Y."/>
            <person name="Fang M."/>
            <person name="Ma L."/>
            <person name="Zhao Y."/>
            <person name="Jiang S."/>
        </authorList>
    </citation>
    <scope>NUCLEOTIDE SEQUENCE [LARGE SCALE GENOMIC DNA]</scope>
    <source>
        <strain evidence="3">S2</strain>
        <tissue evidence="3">Leaf</tissue>
    </source>
</reference>
<dbReference type="PANTHER" id="PTHR31669">
    <property type="entry name" value="PROTEIN FAR1-RELATED SEQUENCE 10-RELATED"/>
    <property type="match status" value="1"/>
</dbReference>
<dbReference type="InterPro" id="IPR018289">
    <property type="entry name" value="MULE_transposase_dom"/>
</dbReference>
<evidence type="ECO:0000313" key="4">
    <source>
        <dbReference type="Proteomes" id="UP000327157"/>
    </source>
</evidence>
<dbReference type="GO" id="GO:0008270">
    <property type="term" value="F:zinc ion binding"/>
    <property type="evidence" value="ECO:0007669"/>
    <property type="project" value="UniProtKB-UniRule"/>
</dbReference>
<dbReference type="GO" id="GO:0006355">
    <property type="term" value="P:regulation of DNA-templated transcription"/>
    <property type="evidence" value="ECO:0007669"/>
    <property type="project" value="UniProtKB-UniRule"/>
</dbReference>
<name>A0A5N5FTT7_9ROSA</name>
<keyword evidence="1" id="KW-0863">Zinc-finger</keyword>
<keyword evidence="4" id="KW-1185">Reference proteome</keyword>
<dbReference type="InterPro" id="IPR031052">
    <property type="entry name" value="FHY3/FAR1"/>
</dbReference>
<dbReference type="OrthoDB" id="2402896at2759"/>
<accession>A0A5N5FTT7</accession>
<feature type="domain" description="MULE transposase" evidence="2">
    <location>
        <begin position="58"/>
        <end position="104"/>
    </location>
</feature>
<keyword evidence="1" id="KW-0479">Metal-binding</keyword>
<reference evidence="4" key="2">
    <citation type="submission" date="2019-10" db="EMBL/GenBank/DDBJ databases">
        <title>A de novo genome assembly of a pear dwarfing rootstock.</title>
        <authorList>
            <person name="Wang F."/>
            <person name="Wang J."/>
            <person name="Li S."/>
            <person name="Zhang Y."/>
            <person name="Fang M."/>
            <person name="Ma L."/>
            <person name="Zhao Y."/>
            <person name="Jiang S."/>
        </authorList>
    </citation>
    <scope>NUCLEOTIDE SEQUENCE [LARGE SCALE GENOMIC DNA]</scope>
</reference>
<evidence type="ECO:0000313" key="3">
    <source>
        <dbReference type="EMBL" id="KAB2606548.1"/>
    </source>
</evidence>